<comment type="caution">
    <text evidence="1">The sequence shown here is derived from an EMBL/GenBank/DDBJ whole genome shotgun (WGS) entry which is preliminary data.</text>
</comment>
<accession>A0A6N8IQ16</accession>
<sequence>MNDHTRSLEVARTMLRGAVWAVRTEMQRGACEERQRLAMQNVVFWRERFEALWRARVRNNREAGRPVGDGRKVEKSD</sequence>
<proteinExistence type="predicted"/>
<dbReference type="AlphaFoldDB" id="A0A6N8IQ16"/>
<gene>
    <name evidence="1" type="ORF">GON04_05125</name>
</gene>
<dbReference type="Proteomes" id="UP000469385">
    <property type="component" value="Unassembled WGS sequence"/>
</dbReference>
<evidence type="ECO:0000313" key="1">
    <source>
        <dbReference type="EMBL" id="MVQ28812.1"/>
    </source>
</evidence>
<protein>
    <submittedName>
        <fullName evidence="1">Uncharacterized protein</fullName>
    </submittedName>
</protein>
<name>A0A6N8IQ16_9BURK</name>
<dbReference type="EMBL" id="WSEL01000003">
    <property type="protein sequence ID" value="MVQ28812.1"/>
    <property type="molecule type" value="Genomic_DNA"/>
</dbReference>
<dbReference type="RefSeq" id="WP_157396875.1">
    <property type="nucleotide sequence ID" value="NZ_WSEL01000003.1"/>
</dbReference>
<keyword evidence="2" id="KW-1185">Reference proteome</keyword>
<evidence type="ECO:0000313" key="2">
    <source>
        <dbReference type="Proteomes" id="UP000469385"/>
    </source>
</evidence>
<organism evidence="1 2">
    <name type="scientific">Ramlibacter pinisoli</name>
    <dbReference type="NCBI Taxonomy" id="2682844"/>
    <lineage>
        <taxon>Bacteria</taxon>
        <taxon>Pseudomonadati</taxon>
        <taxon>Pseudomonadota</taxon>
        <taxon>Betaproteobacteria</taxon>
        <taxon>Burkholderiales</taxon>
        <taxon>Comamonadaceae</taxon>
        <taxon>Ramlibacter</taxon>
    </lineage>
</organism>
<reference evidence="1 2" key="1">
    <citation type="submission" date="2019-12" db="EMBL/GenBank/DDBJ databases">
        <authorList>
            <person name="Huq M.A."/>
        </authorList>
    </citation>
    <scope>NUCLEOTIDE SEQUENCE [LARGE SCALE GENOMIC DNA]</scope>
    <source>
        <strain evidence="1 2">MAH-25</strain>
    </source>
</reference>